<dbReference type="SUPFAM" id="SSF56399">
    <property type="entry name" value="ADP-ribosylation"/>
    <property type="match status" value="1"/>
</dbReference>
<evidence type="ECO:0000259" key="21">
    <source>
        <dbReference type="PROSITE" id="PS50172"/>
    </source>
</evidence>
<dbReference type="SUPFAM" id="SSF52113">
    <property type="entry name" value="BRCT domain"/>
    <property type="match status" value="1"/>
</dbReference>
<keyword evidence="7" id="KW-0677">Repeat</keyword>
<dbReference type="Gene3D" id="2.20.140.10">
    <property type="entry name" value="WGR domain"/>
    <property type="match status" value="1"/>
</dbReference>
<evidence type="ECO:0000256" key="14">
    <source>
        <dbReference type="ARBA" id="ARBA00023125"/>
    </source>
</evidence>
<feature type="domain" description="WGR" evidence="24">
    <location>
        <begin position="565"/>
        <end position="661"/>
    </location>
</feature>
<dbReference type="GO" id="GO:0044550">
    <property type="term" value="P:secondary metabolite biosynthetic process"/>
    <property type="evidence" value="ECO:0007669"/>
    <property type="project" value="UniProtKB-ARBA"/>
</dbReference>
<dbReference type="EMBL" id="MKZY01000004">
    <property type="protein sequence ID" value="OOO10551.1"/>
    <property type="molecule type" value="Genomic_DNA"/>
</dbReference>
<evidence type="ECO:0000256" key="5">
    <source>
        <dbReference type="ARBA" id="ARBA00022695"/>
    </source>
</evidence>
<keyword evidence="2" id="KW-0285">Flavoprotein</keyword>
<dbReference type="GO" id="GO:0005730">
    <property type="term" value="C:nucleolus"/>
    <property type="evidence" value="ECO:0007669"/>
    <property type="project" value="TreeGrafter"/>
</dbReference>
<dbReference type="Gene3D" id="3.40.50.10190">
    <property type="entry name" value="BRCT domain"/>
    <property type="match status" value="1"/>
</dbReference>
<dbReference type="SUPFAM" id="SSF47587">
    <property type="entry name" value="Domain of poly(ADP-ribose) polymerase"/>
    <property type="match status" value="1"/>
</dbReference>
<keyword evidence="8" id="KW-0013">ADP-ribosylation</keyword>
<keyword evidence="5" id="KW-0548">Nucleotidyltransferase</keyword>
<reference evidence="25 26" key="1">
    <citation type="submission" date="2016-10" db="EMBL/GenBank/DDBJ databases">
        <title>Genome sequencing of Aspergillus oryzae BCC7051.</title>
        <authorList>
            <person name="Thammarongtham C."/>
            <person name="Vorapreeda T."/>
            <person name="Nookaew I."/>
            <person name="Srisuk T."/>
            <person name="Land M."/>
            <person name="Jeennor S."/>
            <person name="Laoteng K."/>
        </authorList>
    </citation>
    <scope>NUCLEOTIDE SEQUENCE [LARGE SCALE GENOMIC DNA]</scope>
    <source>
        <strain evidence="25 26">BCC7051</strain>
    </source>
</reference>
<dbReference type="FunFam" id="2.20.140.10:FF:000001">
    <property type="entry name" value="Poly [ADP-ribose] polymerase"/>
    <property type="match status" value="1"/>
</dbReference>
<keyword evidence="4 18" id="KW-0808">Transferase</keyword>
<dbReference type="EC" id="2.4.2.-" evidence="18"/>
<evidence type="ECO:0000256" key="19">
    <source>
        <dbReference type="SAM" id="MobiDB-lite"/>
    </source>
</evidence>
<dbReference type="InterPro" id="IPR008893">
    <property type="entry name" value="WGR_domain"/>
</dbReference>
<comment type="caution">
    <text evidence="25">The sequence shown here is derived from an EMBL/GenBank/DDBJ whole genome shotgun (WGS) entry which is preliminary data.</text>
</comment>
<dbReference type="SUPFAM" id="SSF51905">
    <property type="entry name" value="FAD/NAD(P)-binding domain"/>
    <property type="match status" value="1"/>
</dbReference>
<dbReference type="SMART" id="SM00773">
    <property type="entry name" value="WGR"/>
    <property type="match status" value="1"/>
</dbReference>
<dbReference type="InterPro" id="IPR036930">
    <property type="entry name" value="WGR_dom_sf"/>
</dbReference>
<evidence type="ECO:0000256" key="9">
    <source>
        <dbReference type="ARBA" id="ARBA00022771"/>
    </source>
</evidence>
<keyword evidence="20" id="KW-0812">Transmembrane</keyword>
<feature type="compositionally biased region" description="Basic and acidic residues" evidence="19">
    <location>
        <begin position="679"/>
        <end position="697"/>
    </location>
</feature>
<dbReference type="InterPro" id="IPR050800">
    <property type="entry name" value="ARTD/PARP"/>
</dbReference>
<dbReference type="Gene3D" id="1.20.142.10">
    <property type="entry name" value="Poly(ADP-ribose) polymerase, regulatory domain"/>
    <property type="match status" value="1"/>
</dbReference>
<evidence type="ECO:0000259" key="23">
    <source>
        <dbReference type="PROSITE" id="PS51060"/>
    </source>
</evidence>
<dbReference type="Pfam" id="PF12738">
    <property type="entry name" value="PTCB-BRCT"/>
    <property type="match status" value="1"/>
</dbReference>
<dbReference type="GO" id="GO:0006302">
    <property type="term" value="P:double-strand break repair"/>
    <property type="evidence" value="ECO:0007669"/>
    <property type="project" value="TreeGrafter"/>
</dbReference>
<keyword evidence="9" id="KW-0863">Zinc-finger</keyword>
<dbReference type="FunFam" id="3.90.228.10:FF:000002">
    <property type="entry name" value="Poly [ADP-ribose] polymerase"/>
    <property type="match status" value="1"/>
</dbReference>
<dbReference type="GO" id="GO:0070212">
    <property type="term" value="P:protein poly-ADP-ribosylation"/>
    <property type="evidence" value="ECO:0007669"/>
    <property type="project" value="TreeGrafter"/>
</dbReference>
<dbReference type="InterPro" id="IPR004102">
    <property type="entry name" value="Poly(ADP-ribose)pol_reg_dom"/>
</dbReference>
<feature type="transmembrane region" description="Helical" evidence="20">
    <location>
        <begin position="7"/>
        <end position="27"/>
    </location>
</feature>
<keyword evidence="11" id="KW-0862">Zinc</keyword>
<evidence type="ECO:0000256" key="7">
    <source>
        <dbReference type="ARBA" id="ARBA00022737"/>
    </source>
</evidence>
<feature type="domain" description="PARP catalytic" evidence="22">
    <location>
        <begin position="829"/>
        <end position="1062"/>
    </location>
</feature>
<dbReference type="eggNOG" id="KOG1037">
    <property type="taxonomic scope" value="Eukaryota"/>
</dbReference>
<dbReference type="PROSITE" id="PS50172">
    <property type="entry name" value="BRCT"/>
    <property type="match status" value="1"/>
</dbReference>
<dbReference type="InterPro" id="IPR036420">
    <property type="entry name" value="BRCT_dom_sf"/>
</dbReference>
<evidence type="ECO:0000313" key="25">
    <source>
        <dbReference type="EMBL" id="OOO10551.1"/>
    </source>
</evidence>
<dbReference type="InterPro" id="IPR036188">
    <property type="entry name" value="FAD/NAD-bd_sf"/>
</dbReference>
<evidence type="ECO:0000256" key="4">
    <source>
        <dbReference type="ARBA" id="ARBA00022679"/>
    </source>
</evidence>
<evidence type="ECO:0000256" key="10">
    <source>
        <dbReference type="ARBA" id="ARBA00022827"/>
    </source>
</evidence>
<dbReference type="PRINTS" id="PR00420">
    <property type="entry name" value="RNGMNOXGNASE"/>
</dbReference>
<evidence type="ECO:0000256" key="20">
    <source>
        <dbReference type="SAM" id="Phobius"/>
    </source>
</evidence>
<dbReference type="PROSITE" id="PS51059">
    <property type="entry name" value="PARP_CATALYTIC"/>
    <property type="match status" value="1"/>
</dbReference>
<dbReference type="Pfam" id="PF02877">
    <property type="entry name" value="PARP_reg"/>
    <property type="match status" value="1"/>
</dbReference>
<keyword evidence="12" id="KW-0560">Oxidoreductase</keyword>
<dbReference type="Gene3D" id="3.50.50.60">
    <property type="entry name" value="FAD/NAD(P)-binding domain"/>
    <property type="match status" value="1"/>
</dbReference>
<comment type="catalytic activity">
    <reaction evidence="17">
        <text>NAD(+) + (ADP-D-ribosyl)n-acceptor = nicotinamide + (ADP-D-ribosyl)n+1-acceptor + H(+).</text>
        <dbReference type="EC" id="2.4.2.30"/>
    </reaction>
</comment>
<keyword evidence="6" id="KW-0479">Metal-binding</keyword>
<comment type="similarity">
    <text evidence="16">Belongs to the ARTD/PARP family.</text>
</comment>
<dbReference type="OrthoDB" id="2017365at2759"/>
<name>A0A1S9DNB5_ASPOZ</name>
<dbReference type="CDD" id="cd01437">
    <property type="entry name" value="parp_like"/>
    <property type="match status" value="1"/>
</dbReference>
<dbReference type="PROSITE" id="PS51977">
    <property type="entry name" value="WGR"/>
    <property type="match status" value="1"/>
</dbReference>
<keyword evidence="20" id="KW-1133">Transmembrane helix</keyword>
<protein>
    <recommendedName>
        <fullName evidence="18">Poly [ADP-ribose] polymerase</fullName>
        <shortName evidence="18">PARP</shortName>
        <ecNumber evidence="18">2.4.2.-</ecNumber>
    </recommendedName>
</protein>
<keyword evidence="13 18" id="KW-0520">NAD</keyword>
<dbReference type="GO" id="GO:0003677">
    <property type="term" value="F:DNA binding"/>
    <property type="evidence" value="ECO:0007669"/>
    <property type="project" value="UniProtKB-KW"/>
</dbReference>
<dbReference type="Gene3D" id="3.90.228.10">
    <property type="match status" value="1"/>
</dbReference>
<dbReference type="CDD" id="cd07997">
    <property type="entry name" value="WGR_PARP"/>
    <property type="match status" value="1"/>
</dbReference>
<evidence type="ECO:0000259" key="24">
    <source>
        <dbReference type="PROSITE" id="PS51977"/>
    </source>
</evidence>
<dbReference type="GO" id="GO:0016491">
    <property type="term" value="F:oxidoreductase activity"/>
    <property type="evidence" value="ECO:0007669"/>
    <property type="project" value="UniProtKB-KW"/>
</dbReference>
<feature type="domain" description="BRCT" evidence="21">
    <location>
        <begin position="428"/>
        <end position="501"/>
    </location>
</feature>
<dbReference type="Proteomes" id="UP000190312">
    <property type="component" value="Unassembled WGS sequence"/>
</dbReference>
<evidence type="ECO:0000256" key="18">
    <source>
        <dbReference type="RuleBase" id="RU362114"/>
    </source>
</evidence>
<dbReference type="InterPro" id="IPR002938">
    <property type="entry name" value="FAD-bd"/>
</dbReference>
<dbReference type="VEuPathDB" id="FungiDB:AO090003000350"/>
<proteinExistence type="inferred from homology"/>
<keyword evidence="20" id="KW-0472">Membrane</keyword>
<evidence type="ECO:0000256" key="15">
    <source>
        <dbReference type="ARBA" id="ARBA00023242"/>
    </source>
</evidence>
<dbReference type="PROSITE" id="PS51060">
    <property type="entry name" value="PARP_ALPHA_HD"/>
    <property type="match status" value="1"/>
</dbReference>
<evidence type="ECO:0000259" key="22">
    <source>
        <dbReference type="PROSITE" id="PS51059"/>
    </source>
</evidence>
<keyword evidence="15" id="KW-0539">Nucleus</keyword>
<dbReference type="GO" id="GO:1990404">
    <property type="term" value="F:NAD+-protein mono-ADP-ribosyltransferase activity"/>
    <property type="evidence" value="ECO:0007669"/>
    <property type="project" value="TreeGrafter"/>
</dbReference>
<organism evidence="25 26">
    <name type="scientific">Aspergillus oryzae</name>
    <name type="common">Yellow koji mold</name>
    <dbReference type="NCBI Taxonomy" id="5062"/>
    <lineage>
        <taxon>Eukaryota</taxon>
        <taxon>Fungi</taxon>
        <taxon>Dikarya</taxon>
        <taxon>Ascomycota</taxon>
        <taxon>Pezizomycotina</taxon>
        <taxon>Eurotiomycetes</taxon>
        <taxon>Eurotiomycetidae</taxon>
        <taxon>Eurotiales</taxon>
        <taxon>Aspergillaceae</taxon>
        <taxon>Aspergillus</taxon>
        <taxon>Aspergillus subgen. Circumdati</taxon>
    </lineage>
</organism>
<evidence type="ECO:0000256" key="12">
    <source>
        <dbReference type="ARBA" id="ARBA00023002"/>
    </source>
</evidence>
<feature type="compositionally biased region" description="Acidic residues" evidence="19">
    <location>
        <begin position="668"/>
        <end position="678"/>
    </location>
</feature>
<evidence type="ECO:0000256" key="2">
    <source>
        <dbReference type="ARBA" id="ARBA00022630"/>
    </source>
</evidence>
<dbReference type="FunFam" id="1.20.142.10:FF:000002">
    <property type="entry name" value="Poly [ADP-ribose] polymerase"/>
    <property type="match status" value="1"/>
</dbReference>
<evidence type="ECO:0000256" key="1">
    <source>
        <dbReference type="ARBA" id="ARBA00004123"/>
    </source>
</evidence>
<dbReference type="SUPFAM" id="SSF142921">
    <property type="entry name" value="WGR domain-like"/>
    <property type="match status" value="1"/>
</dbReference>
<dbReference type="PANTHER" id="PTHR10459:SF60">
    <property type="entry name" value="POLY [ADP-RIBOSE] POLYMERASE 2"/>
    <property type="match status" value="1"/>
</dbReference>
<feature type="region of interest" description="Disordered" evidence="19">
    <location>
        <begin position="658"/>
        <end position="697"/>
    </location>
</feature>
<dbReference type="PANTHER" id="PTHR10459">
    <property type="entry name" value="DNA LIGASE"/>
    <property type="match status" value="1"/>
</dbReference>
<dbReference type="FunFam" id="3.50.50.60:FF:000153">
    <property type="entry name" value="Salicylate hydroxylase, putative"/>
    <property type="match status" value="1"/>
</dbReference>
<feature type="region of interest" description="Disordered" evidence="19">
    <location>
        <begin position="499"/>
        <end position="547"/>
    </location>
</feature>
<dbReference type="GO" id="GO:0003950">
    <property type="term" value="F:NAD+ poly-ADP-ribosyltransferase activity"/>
    <property type="evidence" value="ECO:0007669"/>
    <property type="project" value="UniProtKB-UniRule"/>
</dbReference>
<comment type="subcellular location">
    <subcellularLocation>
        <location evidence="1">Nucleus</location>
    </subcellularLocation>
</comment>
<dbReference type="Pfam" id="PF05406">
    <property type="entry name" value="WGR"/>
    <property type="match status" value="1"/>
</dbReference>
<sequence>MSPQRKDFHVAIVGGGIAGLTLAIALYHRNIPVTIYEQAEAFGEVGAGVSFGPNAVEAMKACHSGIYEAFEKVFTQNLWPSKQKVWFDYLDGYNKGTSTTAKNASRQDIAFTISNSLGQTGVHRAHFLDELIKLIPGDIARFHKRLESIAERETDGKLLLKFADGTQDEADLVIGCDGIKSQVRQVIVGAEHPSAKPSYTHKYAYRGLVPMEKAIEAVGEELASNSCMHMGPGGHMLTFPVNQGRTLNIVAFHTSPDEWADYPRLTRQGTRDEALRDFAGYGPNVINLLKLTDAELSVWAIFDLGENPVPTFYKGRVAISGDAAHATSPHHGAGAGFCIEDTAVLATLLADERVQTHKDLEAVLAAYDISRRERSQWLVQSSRFIGDSYEWRAEGVGSDFKKIEEAINYRNGVITNVDIPQMCADATKSDVKKLVEGQGAKFCTTVTGDCTHFVTTQREVDNNNSKYKQACNVYDCNIVSIDWLLESIDAKKPIPEKPYLLNRKDAKSDDKKDDEKNDKKEKKKRTLEEALDVSEESSNKKAKDAQKLGSKTLNVPVDEGCYLSGFAVYIDPAGLIWDATLNQTVSANNANKFYRIQLLVDRSGTNFKTWTRWGRVGETGQHGLLGSGALSEAQLQFQKKFKDKSGLSWDDRLDPPKKGKYTFIERNYEEDSDEEDGDDKGTAKKNDEEKPEVKSELPEQVQDLMSFIFNQSHFMNTMASMDYDAKKLPLGKLSKRTLRQGFLKLKELSELIADPNLAATQYGTTYNAAAEDLSNQYFTTIPHVFGRNRPPVLNSDQHIKKEIELLEALTDMEVANGIMKESKDADTIHQLDRQFQSLKMQEMTPLDHSSTEFIELENYLNQSRASTHHFRYNVVNIFRIERDGENDRFNSSKYGKIKNSDRRLLWHGSRSTNFGGILSQGLRIAPPEAPVSGYMFGKGVYFADMSSKSANYCCSYNSGGMALLLLCDVELGDPMLELDHSNYNAGEDAKRDGKIATLGKGRTVPAAWKDAGSVNPQLQGVKMPDVSASSKSANAQSLMYNEYIVYDVAQIRQKYLFQVHMR</sequence>
<dbReference type="InterPro" id="IPR012317">
    <property type="entry name" value="Poly(ADP-ribose)pol_cat_dom"/>
</dbReference>
<dbReference type="GO" id="GO:0016779">
    <property type="term" value="F:nucleotidyltransferase activity"/>
    <property type="evidence" value="ECO:0007669"/>
    <property type="project" value="UniProtKB-KW"/>
</dbReference>
<evidence type="ECO:0000256" key="6">
    <source>
        <dbReference type="ARBA" id="ARBA00022723"/>
    </source>
</evidence>
<feature type="compositionally biased region" description="Basic and acidic residues" evidence="19">
    <location>
        <begin position="502"/>
        <end position="520"/>
    </location>
</feature>
<feature type="compositionally biased region" description="Basic and acidic residues" evidence="19">
    <location>
        <begin position="537"/>
        <end position="546"/>
    </location>
</feature>
<dbReference type="SUPFAM" id="SSF54373">
    <property type="entry name" value="FAD-linked reductases, C-terminal domain"/>
    <property type="match status" value="1"/>
</dbReference>
<dbReference type="VEuPathDB" id="FungiDB:AO090010000109"/>
<accession>A0A1S9DNB5</accession>
<keyword evidence="14" id="KW-0238">DNA-binding</keyword>
<gene>
    <name evidence="25" type="ORF">OAory_01063590</name>
</gene>
<evidence type="ECO:0000256" key="17">
    <source>
        <dbReference type="ARBA" id="ARBA00033987"/>
    </source>
</evidence>
<feature type="domain" description="PARP alpha-helical" evidence="23">
    <location>
        <begin position="694"/>
        <end position="820"/>
    </location>
</feature>
<keyword evidence="10" id="KW-0274">FAD</keyword>
<dbReference type="Pfam" id="PF00644">
    <property type="entry name" value="PARP"/>
    <property type="match status" value="1"/>
</dbReference>
<dbReference type="InterPro" id="IPR001357">
    <property type="entry name" value="BRCT_dom"/>
</dbReference>
<evidence type="ECO:0000256" key="3">
    <source>
        <dbReference type="ARBA" id="ARBA00022676"/>
    </source>
</evidence>
<keyword evidence="3 18" id="KW-0328">Glycosyltransferase</keyword>
<dbReference type="GO" id="GO:0008270">
    <property type="term" value="F:zinc ion binding"/>
    <property type="evidence" value="ECO:0007669"/>
    <property type="project" value="UniProtKB-KW"/>
</dbReference>
<dbReference type="InterPro" id="IPR036616">
    <property type="entry name" value="Poly(ADP-ribose)pol_reg_dom_sf"/>
</dbReference>
<evidence type="ECO:0000256" key="11">
    <source>
        <dbReference type="ARBA" id="ARBA00022833"/>
    </source>
</evidence>
<evidence type="ECO:0000256" key="8">
    <source>
        <dbReference type="ARBA" id="ARBA00022765"/>
    </source>
</evidence>
<dbReference type="GO" id="GO:0071949">
    <property type="term" value="F:FAD binding"/>
    <property type="evidence" value="ECO:0007669"/>
    <property type="project" value="InterPro"/>
</dbReference>
<dbReference type="AlphaFoldDB" id="A0A1S9DNB5"/>
<evidence type="ECO:0000256" key="13">
    <source>
        <dbReference type="ARBA" id="ARBA00023027"/>
    </source>
</evidence>
<evidence type="ECO:0000256" key="16">
    <source>
        <dbReference type="ARBA" id="ARBA00024347"/>
    </source>
</evidence>
<dbReference type="Pfam" id="PF01494">
    <property type="entry name" value="FAD_binding_3"/>
    <property type="match status" value="1"/>
</dbReference>
<evidence type="ECO:0000313" key="26">
    <source>
        <dbReference type="Proteomes" id="UP000190312"/>
    </source>
</evidence>